<protein>
    <submittedName>
        <fullName evidence="1">DUF2849 domain-containing protein</fullName>
    </submittedName>
</protein>
<evidence type="ECO:0000313" key="1">
    <source>
        <dbReference type="EMBL" id="MXY34247.1"/>
    </source>
</evidence>
<accession>A0A6B0Y2F8</accession>
<organism evidence="1">
    <name type="scientific">Boseongicola sp. SB0664_bin_43</name>
    <dbReference type="NCBI Taxonomy" id="2604844"/>
    <lineage>
        <taxon>Bacteria</taxon>
        <taxon>Pseudomonadati</taxon>
        <taxon>Pseudomonadota</taxon>
        <taxon>Alphaproteobacteria</taxon>
        <taxon>Rhodobacterales</taxon>
        <taxon>Paracoccaceae</taxon>
        <taxon>Boseongicola</taxon>
    </lineage>
</organism>
<dbReference type="InterPro" id="IPR021270">
    <property type="entry name" value="DUF2849"/>
</dbReference>
<comment type="caution">
    <text evidence="1">The sequence shown here is derived from an EMBL/GenBank/DDBJ whole genome shotgun (WGS) entry which is preliminary data.</text>
</comment>
<gene>
    <name evidence="1" type="ORF">F4Y60_09195</name>
</gene>
<dbReference type="Pfam" id="PF11011">
    <property type="entry name" value="DUF2849"/>
    <property type="match status" value="1"/>
</dbReference>
<proteinExistence type="predicted"/>
<sequence length="112" mass="12433">MSRQRHSPKVVTANSLLEGDTVWLTADDRWTRNISEAELLEDEAVAEDRLLFAISQPDLVVGAYLADAAPGKNGPIPVHVREALRARGPSNYFHGKQERKQPLAIASRFQEA</sequence>
<dbReference type="EMBL" id="VXRY01000366">
    <property type="protein sequence ID" value="MXY34247.1"/>
    <property type="molecule type" value="Genomic_DNA"/>
</dbReference>
<name>A0A6B0Y2F8_9RHOB</name>
<dbReference type="AlphaFoldDB" id="A0A6B0Y2F8"/>
<reference evidence="1" key="1">
    <citation type="submission" date="2019-09" db="EMBL/GenBank/DDBJ databases">
        <title>Characterisation of the sponge microbiome using genome-centric metagenomics.</title>
        <authorList>
            <person name="Engelberts J.P."/>
            <person name="Robbins S.J."/>
            <person name="De Goeij J.M."/>
            <person name="Aranda M."/>
            <person name="Bell S.C."/>
            <person name="Webster N.S."/>
        </authorList>
    </citation>
    <scope>NUCLEOTIDE SEQUENCE</scope>
    <source>
        <strain evidence="1">SB0664_bin_43</strain>
    </source>
</reference>